<evidence type="ECO:0000313" key="2">
    <source>
        <dbReference type="EMBL" id="MBF4767135.1"/>
    </source>
</evidence>
<dbReference type="InterPro" id="IPR003779">
    <property type="entry name" value="CMD-like"/>
</dbReference>
<protein>
    <submittedName>
        <fullName evidence="2">Carboxymuconolactone decarboxylase family protein</fullName>
    </submittedName>
</protein>
<organism evidence="2 3">
    <name type="scientific">Nocardioides agariphilus</name>
    <dbReference type="NCBI Taxonomy" id="433664"/>
    <lineage>
        <taxon>Bacteria</taxon>
        <taxon>Bacillati</taxon>
        <taxon>Actinomycetota</taxon>
        <taxon>Actinomycetes</taxon>
        <taxon>Propionibacteriales</taxon>
        <taxon>Nocardioidaceae</taxon>
        <taxon>Nocardioides</taxon>
    </lineage>
</organism>
<proteinExistence type="predicted"/>
<dbReference type="NCBIfam" id="TIGR00778">
    <property type="entry name" value="ahpD_dom"/>
    <property type="match status" value="1"/>
</dbReference>
<evidence type="ECO:0000259" key="1">
    <source>
        <dbReference type="Pfam" id="PF02627"/>
    </source>
</evidence>
<name>A0A930VLW1_9ACTN</name>
<dbReference type="Gene3D" id="1.20.1290.10">
    <property type="entry name" value="AhpD-like"/>
    <property type="match status" value="1"/>
</dbReference>
<dbReference type="RefSeq" id="WP_194695292.1">
    <property type="nucleotide sequence ID" value="NZ_JADKPO010000005.1"/>
</dbReference>
<gene>
    <name evidence="2" type="ORF">ISU10_05085</name>
</gene>
<dbReference type="InterPro" id="IPR029032">
    <property type="entry name" value="AhpD-like"/>
</dbReference>
<keyword evidence="3" id="KW-1185">Reference proteome</keyword>
<dbReference type="PANTHER" id="PTHR35446:SF3">
    <property type="entry name" value="CMD DOMAIN-CONTAINING PROTEIN"/>
    <property type="match status" value="1"/>
</dbReference>
<sequence>MSSLPAIDPNTAPPSAAAALARAKKAFGGSVPNLTRAMANSPVTLDGYLEFSQALSGGLLGPDVSERIALLVAEENGCGYCLSAHSYVAEHALHLSSEEIGAARVGESADPRIRAVLQLASAINSGRGDVPDDVVEAAREVGVSDSEIAEVIGHVAANAFSNYFAKMARIDIDFPPVTPRRDIA</sequence>
<dbReference type="AlphaFoldDB" id="A0A930VLW1"/>
<dbReference type="PANTHER" id="PTHR35446">
    <property type="entry name" value="SI:CH211-175M2.5"/>
    <property type="match status" value="1"/>
</dbReference>
<evidence type="ECO:0000313" key="3">
    <source>
        <dbReference type="Proteomes" id="UP000660668"/>
    </source>
</evidence>
<dbReference type="InterPro" id="IPR004675">
    <property type="entry name" value="AhpD_core"/>
</dbReference>
<accession>A0A930VLW1</accession>
<feature type="domain" description="Carboxymuconolactone decarboxylase-like" evidence="1">
    <location>
        <begin position="45"/>
        <end position="120"/>
    </location>
</feature>
<comment type="caution">
    <text evidence="2">The sequence shown here is derived from an EMBL/GenBank/DDBJ whole genome shotgun (WGS) entry which is preliminary data.</text>
</comment>
<dbReference type="EMBL" id="JADKPO010000005">
    <property type="protein sequence ID" value="MBF4767135.1"/>
    <property type="molecule type" value="Genomic_DNA"/>
</dbReference>
<dbReference type="Pfam" id="PF02627">
    <property type="entry name" value="CMD"/>
    <property type="match status" value="1"/>
</dbReference>
<dbReference type="GO" id="GO:0051920">
    <property type="term" value="F:peroxiredoxin activity"/>
    <property type="evidence" value="ECO:0007669"/>
    <property type="project" value="InterPro"/>
</dbReference>
<dbReference type="Proteomes" id="UP000660668">
    <property type="component" value="Unassembled WGS sequence"/>
</dbReference>
<reference evidence="2" key="1">
    <citation type="submission" date="2020-11" db="EMBL/GenBank/DDBJ databases">
        <title>Nocardioides cynanchi sp. nov., isolated from soil of rhizosphere of Cynanchum wilfordii.</title>
        <authorList>
            <person name="Lee J.-S."/>
            <person name="Suh M.K."/>
            <person name="Kim J.-S."/>
        </authorList>
    </citation>
    <scope>NUCLEOTIDE SEQUENCE</scope>
    <source>
        <strain evidence="2">KCTC 19276</strain>
    </source>
</reference>
<dbReference type="SUPFAM" id="SSF69118">
    <property type="entry name" value="AhpD-like"/>
    <property type="match status" value="1"/>
</dbReference>